<sequence length="185" mass="20754">MAKVILLNGVGSAGKSSVAKALQTIAAGPVLHIQMDTFLEMLPDRYANHPDTFAYEQIERDGLSEVVISSGPRGAQILRGMRRSVKAMAAEGFDVVVDDVLFGRDDPAFADYEMLLVGHDLHWVGVLADLETLEMRERLRGDRLIGLARWQFERVHHGMNYDLELRSDEASPLELAEQIRYRFSL</sequence>
<name>A0A918SF27_9HYPH</name>
<dbReference type="Proteomes" id="UP000646579">
    <property type="component" value="Unassembled WGS sequence"/>
</dbReference>
<dbReference type="InterPro" id="IPR027417">
    <property type="entry name" value="P-loop_NTPase"/>
</dbReference>
<feature type="binding site" evidence="2">
    <location>
        <begin position="9"/>
        <end position="16"/>
    </location>
    <ligand>
        <name>ATP</name>
        <dbReference type="ChEBI" id="CHEBI:30616"/>
    </ligand>
</feature>
<dbReference type="PIRSF" id="PIRSF007531">
    <property type="entry name" value="CPT"/>
    <property type="match status" value="1"/>
</dbReference>
<protein>
    <recommendedName>
        <fullName evidence="5">Chloramphenicol phosphotransferase</fullName>
    </recommendedName>
</protein>
<accession>A0A918SF27</accession>
<evidence type="ECO:0000313" key="4">
    <source>
        <dbReference type="Proteomes" id="UP000646579"/>
    </source>
</evidence>
<dbReference type="Gene3D" id="3.40.50.300">
    <property type="entry name" value="P-loop containing nucleotide triphosphate hydrolases"/>
    <property type="match status" value="1"/>
</dbReference>
<feature type="active site" evidence="1">
    <location>
        <position position="36"/>
    </location>
</feature>
<evidence type="ECO:0008006" key="5">
    <source>
        <dbReference type="Google" id="ProtNLM"/>
    </source>
</evidence>
<comment type="caution">
    <text evidence="3">The sequence shown here is derived from an EMBL/GenBank/DDBJ whole genome shotgun (WGS) entry which is preliminary data.</text>
</comment>
<reference evidence="3" key="1">
    <citation type="journal article" date="2014" name="Int. J. Syst. Evol. Microbiol.">
        <title>Complete genome sequence of Corynebacterium casei LMG S-19264T (=DSM 44701T), isolated from a smear-ripened cheese.</title>
        <authorList>
            <consortium name="US DOE Joint Genome Institute (JGI-PGF)"/>
            <person name="Walter F."/>
            <person name="Albersmeier A."/>
            <person name="Kalinowski J."/>
            <person name="Ruckert C."/>
        </authorList>
    </citation>
    <scope>NUCLEOTIDE SEQUENCE</scope>
    <source>
        <strain evidence="3">KCTC 32437</strain>
    </source>
</reference>
<dbReference type="AlphaFoldDB" id="A0A918SF27"/>
<dbReference type="GO" id="GO:0005524">
    <property type="term" value="F:ATP binding"/>
    <property type="evidence" value="ECO:0007669"/>
    <property type="project" value="InterPro"/>
</dbReference>
<proteinExistence type="predicted"/>
<reference evidence="3" key="2">
    <citation type="submission" date="2020-09" db="EMBL/GenBank/DDBJ databases">
        <authorList>
            <person name="Sun Q."/>
            <person name="Kim S."/>
        </authorList>
    </citation>
    <scope>NUCLEOTIDE SEQUENCE</scope>
    <source>
        <strain evidence="3">KCTC 32437</strain>
    </source>
</reference>
<dbReference type="Pfam" id="PF07931">
    <property type="entry name" value="CPT"/>
    <property type="match status" value="1"/>
</dbReference>
<dbReference type="EMBL" id="BMZE01000004">
    <property type="protein sequence ID" value="GHA35554.1"/>
    <property type="molecule type" value="Genomic_DNA"/>
</dbReference>
<evidence type="ECO:0000256" key="2">
    <source>
        <dbReference type="PIRSR" id="PIRSR007531-2"/>
    </source>
</evidence>
<evidence type="ECO:0000313" key="3">
    <source>
        <dbReference type="EMBL" id="GHA35554.1"/>
    </source>
</evidence>
<evidence type="ECO:0000256" key="1">
    <source>
        <dbReference type="PIRSR" id="PIRSR007531-1"/>
    </source>
</evidence>
<keyword evidence="4" id="KW-1185">Reference proteome</keyword>
<dbReference type="GO" id="GO:0016740">
    <property type="term" value="F:transferase activity"/>
    <property type="evidence" value="ECO:0007669"/>
    <property type="project" value="InterPro"/>
</dbReference>
<dbReference type="InterPro" id="IPR012853">
    <property type="entry name" value="CPT"/>
</dbReference>
<dbReference type="RefSeq" id="WP_189427028.1">
    <property type="nucleotide sequence ID" value="NZ_BMZE01000004.1"/>
</dbReference>
<organism evidence="3 4">
    <name type="scientific">Devosia pacifica</name>
    <dbReference type="NCBI Taxonomy" id="1335967"/>
    <lineage>
        <taxon>Bacteria</taxon>
        <taxon>Pseudomonadati</taxon>
        <taxon>Pseudomonadota</taxon>
        <taxon>Alphaproteobacteria</taxon>
        <taxon>Hyphomicrobiales</taxon>
        <taxon>Devosiaceae</taxon>
        <taxon>Devosia</taxon>
    </lineage>
</organism>
<dbReference type="SUPFAM" id="SSF52540">
    <property type="entry name" value="P-loop containing nucleoside triphosphate hydrolases"/>
    <property type="match status" value="1"/>
</dbReference>
<gene>
    <name evidence="3" type="ORF">GCM10007989_34400</name>
</gene>